<dbReference type="PANTHER" id="PTHR38123:SF1">
    <property type="entry name" value="HYDROPHOBIC SURFACE BINDING PROTEIN"/>
    <property type="match status" value="1"/>
</dbReference>
<reference evidence="2 3" key="1">
    <citation type="submission" date="2019-08" db="EMBL/GenBank/DDBJ databases">
        <title>The genome sequence of a newly discovered highly antifungal drug resistant Aspergillus species, Aspergillus tanneri NIH 1004.</title>
        <authorList>
            <person name="Mounaud S."/>
            <person name="Singh I."/>
            <person name="Joardar V."/>
            <person name="Pakala S."/>
            <person name="Pakala S."/>
            <person name="Venepally P."/>
            <person name="Chung J.K."/>
            <person name="Losada L."/>
            <person name="Nierman W.C."/>
        </authorList>
    </citation>
    <scope>NUCLEOTIDE SEQUENCE [LARGE SCALE GENOMIC DNA]</scope>
    <source>
        <strain evidence="2 3">NIH1004</strain>
    </source>
</reference>
<name>A0A5M9MM02_9EURO</name>
<dbReference type="AlphaFoldDB" id="A0A5M9MM02"/>
<evidence type="ECO:0000313" key="3">
    <source>
        <dbReference type="Proteomes" id="UP000324241"/>
    </source>
</evidence>
<dbReference type="InterPro" id="IPR021054">
    <property type="entry name" value="Cell_wall_mannoprotein_1"/>
</dbReference>
<dbReference type="GO" id="GO:0005576">
    <property type="term" value="C:extracellular region"/>
    <property type="evidence" value="ECO:0007669"/>
    <property type="project" value="TreeGrafter"/>
</dbReference>
<dbReference type="Pfam" id="PF12296">
    <property type="entry name" value="HsbA"/>
    <property type="match status" value="1"/>
</dbReference>
<dbReference type="Gene3D" id="1.20.1280.140">
    <property type="match status" value="1"/>
</dbReference>
<dbReference type="Proteomes" id="UP000324241">
    <property type="component" value="Unassembled WGS sequence"/>
</dbReference>
<feature type="signal peptide" evidence="1">
    <location>
        <begin position="1"/>
        <end position="22"/>
    </location>
</feature>
<gene>
    <name evidence="2" type="ORF">ATNIH1004_003928</name>
</gene>
<comment type="caution">
    <text evidence="2">The sequence shown here is derived from an EMBL/GenBank/DDBJ whole genome shotgun (WGS) entry which is preliminary data.</text>
</comment>
<dbReference type="GeneID" id="54326630"/>
<dbReference type="VEuPathDB" id="FungiDB:EYZ11_006115"/>
<dbReference type="PANTHER" id="PTHR38123">
    <property type="entry name" value="CELL WALL SERINE-THREONINE-RICH GALACTOMANNOPROTEIN MP1 (AFU_ORTHOLOGUE AFUA_4G03240)"/>
    <property type="match status" value="1"/>
</dbReference>
<proteinExistence type="predicted"/>
<feature type="chain" id="PRO_5024279995" evidence="1">
    <location>
        <begin position="23"/>
        <end position="267"/>
    </location>
</feature>
<evidence type="ECO:0000313" key="2">
    <source>
        <dbReference type="EMBL" id="KAA8648045.1"/>
    </source>
</evidence>
<dbReference type="EMBL" id="QUQM01000003">
    <property type="protein sequence ID" value="KAA8648045.1"/>
    <property type="molecule type" value="Genomic_DNA"/>
</dbReference>
<accession>A0A5M9MM02</accession>
<protein>
    <submittedName>
        <fullName evidence="2">Uncharacterized protein</fullName>
    </submittedName>
</protein>
<evidence type="ECO:0000256" key="1">
    <source>
        <dbReference type="SAM" id="SignalP"/>
    </source>
</evidence>
<dbReference type="OrthoDB" id="3485059at2759"/>
<organism evidence="2 3">
    <name type="scientific">Aspergillus tanneri</name>
    <dbReference type="NCBI Taxonomy" id="1220188"/>
    <lineage>
        <taxon>Eukaryota</taxon>
        <taxon>Fungi</taxon>
        <taxon>Dikarya</taxon>
        <taxon>Ascomycota</taxon>
        <taxon>Pezizomycotina</taxon>
        <taxon>Eurotiomycetes</taxon>
        <taxon>Eurotiomycetidae</taxon>
        <taxon>Eurotiales</taxon>
        <taxon>Aspergillaceae</taxon>
        <taxon>Aspergillus</taxon>
        <taxon>Aspergillus subgen. Circumdati</taxon>
    </lineage>
</organism>
<keyword evidence="1" id="KW-0732">Signal</keyword>
<dbReference type="RefSeq" id="XP_033427406.1">
    <property type="nucleotide sequence ID" value="XM_033568600.1"/>
</dbReference>
<sequence length="267" mass="29275">MHFHSVFTLILALLFTLVGTSSVLPRDATAVQQDLDKLSTDVKALTSAITSYTGGVSGALEIQNKEQTVEGDLDKVTTDAKAASTFTESESSTITKSVLGLEPDIKTSLDTLVQKKQLIVSAGVTDIVKGDLQKLKSKTDSMSTELQAKATATDKDTLASKTKDLDAAFENNDQALNTTTIPAAALCHRQSRGRPYFLDWDRTFPDGWNPSDMQSAADRLFSRMPGSDHPSTDRKLYYRRGKGQIPEEPHIWTWIVLVLRWLKALAA</sequence>